<dbReference type="AlphaFoldDB" id="A0AAE0I921"/>
<feature type="compositionally biased region" description="Low complexity" evidence="1">
    <location>
        <begin position="455"/>
        <end position="465"/>
    </location>
</feature>
<reference evidence="2" key="1">
    <citation type="journal article" date="2023" name="Mol. Phylogenet. Evol.">
        <title>Genome-scale phylogeny and comparative genomics of the fungal order Sordariales.</title>
        <authorList>
            <person name="Hensen N."/>
            <person name="Bonometti L."/>
            <person name="Westerberg I."/>
            <person name="Brannstrom I.O."/>
            <person name="Guillou S."/>
            <person name="Cros-Aarteil S."/>
            <person name="Calhoun S."/>
            <person name="Haridas S."/>
            <person name="Kuo A."/>
            <person name="Mondo S."/>
            <person name="Pangilinan J."/>
            <person name="Riley R."/>
            <person name="LaButti K."/>
            <person name="Andreopoulos B."/>
            <person name="Lipzen A."/>
            <person name="Chen C."/>
            <person name="Yan M."/>
            <person name="Daum C."/>
            <person name="Ng V."/>
            <person name="Clum A."/>
            <person name="Steindorff A."/>
            <person name="Ohm R.A."/>
            <person name="Martin F."/>
            <person name="Silar P."/>
            <person name="Natvig D.O."/>
            <person name="Lalanne C."/>
            <person name="Gautier V."/>
            <person name="Ament-Velasquez S.L."/>
            <person name="Kruys A."/>
            <person name="Hutchinson M.I."/>
            <person name="Powell A.J."/>
            <person name="Barry K."/>
            <person name="Miller A.N."/>
            <person name="Grigoriev I.V."/>
            <person name="Debuchy R."/>
            <person name="Gladieux P."/>
            <person name="Hiltunen Thoren M."/>
            <person name="Johannesson H."/>
        </authorList>
    </citation>
    <scope>NUCLEOTIDE SEQUENCE</scope>
    <source>
        <strain evidence="2">SMH4131-1</strain>
    </source>
</reference>
<reference evidence="2" key="2">
    <citation type="submission" date="2023-06" db="EMBL/GenBank/DDBJ databases">
        <authorList>
            <consortium name="Lawrence Berkeley National Laboratory"/>
            <person name="Haridas S."/>
            <person name="Hensen N."/>
            <person name="Bonometti L."/>
            <person name="Westerberg I."/>
            <person name="Brannstrom I.O."/>
            <person name="Guillou S."/>
            <person name="Cros-Aarteil S."/>
            <person name="Calhoun S."/>
            <person name="Kuo A."/>
            <person name="Mondo S."/>
            <person name="Pangilinan J."/>
            <person name="Riley R."/>
            <person name="Labutti K."/>
            <person name="Andreopoulos B."/>
            <person name="Lipzen A."/>
            <person name="Chen C."/>
            <person name="Yanf M."/>
            <person name="Daum C."/>
            <person name="Ng V."/>
            <person name="Clum A."/>
            <person name="Steindorff A."/>
            <person name="Ohm R."/>
            <person name="Martin F."/>
            <person name="Silar P."/>
            <person name="Natvig D."/>
            <person name="Lalanne C."/>
            <person name="Gautier V."/>
            <person name="Ament-Velasquez S.L."/>
            <person name="Kruys A."/>
            <person name="Hutchinson M.I."/>
            <person name="Powell A.J."/>
            <person name="Barry K."/>
            <person name="Miller A.N."/>
            <person name="Grigoriev I.V."/>
            <person name="Debuchy R."/>
            <person name="Gladieux P."/>
            <person name="Thoren M.H."/>
            <person name="Johannesson H."/>
        </authorList>
    </citation>
    <scope>NUCLEOTIDE SEQUENCE</scope>
    <source>
        <strain evidence="2">SMH4131-1</strain>
    </source>
</reference>
<gene>
    <name evidence="2" type="ORF">B0T19DRAFT_404475</name>
</gene>
<comment type="caution">
    <text evidence="2">The sequence shown here is derived from an EMBL/GenBank/DDBJ whole genome shotgun (WGS) entry which is preliminary data.</text>
</comment>
<dbReference type="EMBL" id="JAUEPO010000006">
    <property type="protein sequence ID" value="KAK3319941.1"/>
    <property type="molecule type" value="Genomic_DNA"/>
</dbReference>
<protein>
    <submittedName>
        <fullName evidence="2">Uncharacterized protein</fullName>
    </submittedName>
</protein>
<evidence type="ECO:0000313" key="2">
    <source>
        <dbReference type="EMBL" id="KAK3319941.1"/>
    </source>
</evidence>
<evidence type="ECO:0000256" key="1">
    <source>
        <dbReference type="SAM" id="MobiDB-lite"/>
    </source>
</evidence>
<organism evidence="2 3">
    <name type="scientific">Cercophora scortea</name>
    <dbReference type="NCBI Taxonomy" id="314031"/>
    <lineage>
        <taxon>Eukaryota</taxon>
        <taxon>Fungi</taxon>
        <taxon>Dikarya</taxon>
        <taxon>Ascomycota</taxon>
        <taxon>Pezizomycotina</taxon>
        <taxon>Sordariomycetes</taxon>
        <taxon>Sordariomycetidae</taxon>
        <taxon>Sordariales</taxon>
        <taxon>Lasiosphaeriaceae</taxon>
        <taxon>Cercophora</taxon>
    </lineage>
</organism>
<feature type="region of interest" description="Disordered" evidence="1">
    <location>
        <begin position="400"/>
        <end position="473"/>
    </location>
</feature>
<proteinExistence type="predicted"/>
<keyword evidence="3" id="KW-1185">Reference proteome</keyword>
<dbReference type="Proteomes" id="UP001286456">
    <property type="component" value="Unassembled WGS sequence"/>
</dbReference>
<sequence length="481" mass="54907">MESTRFTLPTVPREPEKIWQATAILQVSWPGSAPATKVPYTGSGLDCLIVVLRQIYLRVGLNEWDAMLQSPDAGYLLKKYSWLAYGWDDDSRLHYSEIKERLAKELGIPLNINTHAIYRSVHELPYHTLVDSDYLHKFIWSHPLCRLFTPIFMKHKEKSFWEPMRELTSGLPSRYWSSLIEYSGKDQRSLDECIRARFGVRIARGVEYLLTPAKCKVVRVLYTDDAAIQDRLHIPAWDIDWINADKTVSEQPTDKTVDFKLIGFPSTPYNKVAVVQLRRKPEERDRVRVHDIACVSVDPPPGLEYVLGPSEPGYDYMVYYAPSFLRPVPRVRWPTPKEEEEEEERRQRHNRLAIRAEKWYDEELARERAGQSGTSGNTTVASVARTPLTTMSAPQIREAEHHGAETKFGESMAGSSMPRSRMPDASTPGASMPTDPGMSNPTPVDRGVTGRDMADSGSAGSSNAGPKWEDYEWTKYEWRQL</sequence>
<accession>A0AAE0I921</accession>
<evidence type="ECO:0000313" key="3">
    <source>
        <dbReference type="Proteomes" id="UP001286456"/>
    </source>
</evidence>
<name>A0AAE0I921_9PEZI</name>